<evidence type="ECO:0000313" key="3">
    <source>
        <dbReference type="Proteomes" id="UP000254572"/>
    </source>
</evidence>
<dbReference type="InterPro" id="IPR003593">
    <property type="entry name" value="AAA+_ATPase"/>
</dbReference>
<dbReference type="InterPro" id="IPR008533">
    <property type="entry name" value="DUF815"/>
</dbReference>
<dbReference type="EMBL" id="UFUW01000001">
    <property type="protein sequence ID" value="SUX19294.1"/>
    <property type="molecule type" value="Genomic_DNA"/>
</dbReference>
<gene>
    <name evidence="2" type="ORF">NCTC13294_00477</name>
</gene>
<dbReference type="OrthoDB" id="9812140at2"/>
<organism evidence="2 3">
    <name type="scientific">Cardiobacterium valvarum</name>
    <dbReference type="NCBI Taxonomy" id="194702"/>
    <lineage>
        <taxon>Bacteria</taxon>
        <taxon>Pseudomonadati</taxon>
        <taxon>Pseudomonadota</taxon>
        <taxon>Gammaproteobacteria</taxon>
        <taxon>Cardiobacteriales</taxon>
        <taxon>Cardiobacteriaceae</taxon>
        <taxon>Cardiobacterium</taxon>
    </lineage>
</organism>
<dbReference type="SUPFAM" id="SSF52540">
    <property type="entry name" value="P-loop containing nucleoside triphosphate hydrolases"/>
    <property type="match status" value="1"/>
</dbReference>
<name>A0A381E0N9_9GAMM</name>
<keyword evidence="3" id="KW-1185">Reference proteome</keyword>
<dbReference type="Pfam" id="PF05673">
    <property type="entry name" value="DUF815"/>
    <property type="match status" value="1"/>
</dbReference>
<dbReference type="AlphaFoldDB" id="A0A381E0N9"/>
<dbReference type="InterPro" id="IPR027417">
    <property type="entry name" value="P-loop_NTPase"/>
</dbReference>
<dbReference type="RefSeq" id="WP_115610768.1">
    <property type="nucleotide sequence ID" value="NZ_JBHLZC010000001.1"/>
</dbReference>
<evidence type="ECO:0000313" key="2">
    <source>
        <dbReference type="EMBL" id="SUX19294.1"/>
    </source>
</evidence>
<dbReference type="PANTHER" id="PTHR42935">
    <property type="entry name" value="SLR0930 PROTEIN"/>
    <property type="match status" value="1"/>
</dbReference>
<evidence type="ECO:0000259" key="1">
    <source>
        <dbReference type="SMART" id="SM00382"/>
    </source>
</evidence>
<protein>
    <submittedName>
        <fullName evidence="2">Predicted ATPase (AAA+ superfamily)</fullName>
    </submittedName>
</protein>
<accession>A0A381E0N9</accession>
<sequence>MSVSHPIAARLLDIFAAGDMFVRMRYQGEAHVVPVALRGDVALDDLLGIEAQKAAFLANIGRFFSGAPYQHTLLWGARGTGKSSLVRAALRFFRPRGLKCLQVACDDLPDLPFLLWTLAQAPSPFMVFIDDLSFGADDGSYRALKAVLDGALGGVAANVLICLTSNRRHLLAEFHRDDRALHPQEDVEEQVSLAERFGLRLAFHPLDQAQFLATVAHWLGRDLAPDERQRALQFALAQGSRSARVAAQCAQALS</sequence>
<dbReference type="PANTHER" id="PTHR42935:SF1">
    <property type="entry name" value="SLR0930 PROTEIN"/>
    <property type="match status" value="1"/>
</dbReference>
<reference evidence="2 3" key="1">
    <citation type="submission" date="2018-06" db="EMBL/GenBank/DDBJ databases">
        <authorList>
            <consortium name="Pathogen Informatics"/>
            <person name="Doyle S."/>
        </authorList>
    </citation>
    <scope>NUCLEOTIDE SEQUENCE [LARGE SCALE GENOMIC DNA]</scope>
    <source>
        <strain evidence="2 3">NCTC13294</strain>
    </source>
</reference>
<dbReference type="Proteomes" id="UP000254572">
    <property type="component" value="Unassembled WGS sequence"/>
</dbReference>
<dbReference type="SMART" id="SM00382">
    <property type="entry name" value="AAA"/>
    <property type="match status" value="1"/>
</dbReference>
<dbReference type="Gene3D" id="3.40.50.300">
    <property type="entry name" value="P-loop containing nucleotide triphosphate hydrolases"/>
    <property type="match status" value="1"/>
</dbReference>
<proteinExistence type="predicted"/>
<feature type="domain" description="AAA+ ATPase" evidence="1">
    <location>
        <begin position="68"/>
        <end position="186"/>
    </location>
</feature>